<feature type="domain" description="C2H2-type" evidence="11">
    <location>
        <begin position="270"/>
        <end position="297"/>
    </location>
</feature>
<keyword evidence="5 9" id="KW-0863">Zinc-finger</keyword>
<evidence type="ECO:0000256" key="10">
    <source>
        <dbReference type="SAM" id="MobiDB-lite"/>
    </source>
</evidence>
<dbReference type="GeneTree" id="ENSGT00940000160788"/>
<keyword evidence="4" id="KW-0677">Repeat</keyword>
<evidence type="ECO:0000313" key="12">
    <source>
        <dbReference type="Ensembl" id="ENSELUP00000028773.2"/>
    </source>
</evidence>
<dbReference type="PANTHER" id="PTHR45718:SF8">
    <property type="entry name" value="GLIS FAMILY ZINC FINGER 2"/>
    <property type="match status" value="1"/>
</dbReference>
<dbReference type="GO" id="GO:0000978">
    <property type="term" value="F:RNA polymerase II cis-regulatory region sequence-specific DNA binding"/>
    <property type="evidence" value="ECO:0007669"/>
    <property type="project" value="TreeGrafter"/>
</dbReference>
<dbReference type="InParanoid" id="A0A3P8ZJZ7"/>
<evidence type="ECO:0000256" key="5">
    <source>
        <dbReference type="ARBA" id="ARBA00022771"/>
    </source>
</evidence>
<feature type="domain" description="C2H2-type" evidence="11">
    <location>
        <begin position="328"/>
        <end position="357"/>
    </location>
</feature>
<keyword evidence="3" id="KW-0479">Metal-binding</keyword>
<evidence type="ECO:0000256" key="9">
    <source>
        <dbReference type="PROSITE-ProRule" id="PRU00042"/>
    </source>
</evidence>
<evidence type="ECO:0000256" key="7">
    <source>
        <dbReference type="ARBA" id="ARBA00023125"/>
    </source>
</evidence>
<feature type="region of interest" description="Disordered" evidence="10">
    <location>
        <begin position="68"/>
        <end position="87"/>
    </location>
</feature>
<feature type="domain" description="C2H2-type" evidence="11">
    <location>
        <begin position="298"/>
        <end position="327"/>
    </location>
</feature>
<dbReference type="FunFam" id="3.30.160.60:FF:000035">
    <property type="entry name" value="Zinc finger protein ZIC 1"/>
    <property type="match status" value="1"/>
</dbReference>
<dbReference type="InterPro" id="IPR043359">
    <property type="entry name" value="GLI-like"/>
</dbReference>
<dbReference type="Ensembl" id="ENSELUT00000012532.3">
    <property type="protein sequence ID" value="ENSELUP00000028773.2"/>
    <property type="gene ID" value="ENSELUG00000005494.3"/>
</dbReference>
<dbReference type="Pfam" id="PF00096">
    <property type="entry name" value="zf-C2H2"/>
    <property type="match status" value="2"/>
</dbReference>
<sequence>MAKLVDPGAQFSSFGFGDVGMPRPHEPVSKELRLGICPYGETSHFAAFNLSTACQDVAQKSQLPQVSGYADAQGSHSVGQFGPHGHRPIDGRGFKFKYRNPEIVDFAKRDAQFAFSKLNTTGNLQMTLCKSENPGYPVFPSVREQSASPTGYTANRRTHLGTQGEIYFGMDPHLHVSSPHPRVSGTHLQFDHSVDVRVATGNGHGAFFRYTRMNSQHDVTCKWIDDDQTNLPKKTCGKLFCSTFDLVTHLSADHVGRPDRGLHRPTCFWEDCPREGQSFTAKYKLVNHIRVHTGEKPFTCPFHGCGKIFARSENLKIHKRIHTGEKPFKCEFAGCERRFANSSDRKKHTHVHTSDKPYICKVCEKAYSHPSSLRKHSKVHRSQSLEISPTVTYGFESSTPPAPCRPTSTTYEESKKTSMLQLKSSSSAGLAARTF</sequence>
<dbReference type="Proteomes" id="UP000265140">
    <property type="component" value="Chromosome 7"/>
</dbReference>
<comment type="similarity">
    <text evidence="2">Belongs to the GLI C2H2-type zinc-finger protein family.</text>
</comment>
<dbReference type="FunFam" id="3.30.160.60:FF:000031">
    <property type="entry name" value="GLI family zinc finger 3"/>
    <property type="match status" value="1"/>
</dbReference>
<gene>
    <name evidence="12" type="primary">ZIC3</name>
</gene>
<dbReference type="FunFam" id="3.30.160.60:FF:000041">
    <property type="entry name" value="Zinc finger protein ZIC 1"/>
    <property type="match status" value="1"/>
</dbReference>
<proteinExistence type="inferred from homology"/>
<dbReference type="Pfam" id="PF23561">
    <property type="entry name" value="zf-C2H2_15"/>
    <property type="match status" value="1"/>
</dbReference>
<dbReference type="AlphaFoldDB" id="A0A3P8ZJZ7"/>
<dbReference type="GO" id="GO:0008270">
    <property type="term" value="F:zinc ion binding"/>
    <property type="evidence" value="ECO:0007669"/>
    <property type="project" value="UniProtKB-KW"/>
</dbReference>
<evidence type="ECO:0000256" key="3">
    <source>
        <dbReference type="ARBA" id="ARBA00022723"/>
    </source>
</evidence>
<accession>A0A3P8ZJZ7</accession>
<reference evidence="13" key="1">
    <citation type="journal article" date="2014" name="PLoS ONE">
        <title>The genome and linkage map of the northern pike (Esox lucius): conserved synteny revealed between the salmonid sister group and the Neoteleostei.</title>
        <authorList>
            <person name="Rondeau E.B."/>
            <person name="Minkley D.R."/>
            <person name="Leong J.S."/>
            <person name="Messmer A.M."/>
            <person name="Jantzen J.R."/>
            <person name="von Schalburg K.R."/>
            <person name="Lemon C."/>
            <person name="Bird N.H."/>
            <person name="Koop B.F."/>
        </authorList>
    </citation>
    <scope>NUCLEOTIDE SEQUENCE</scope>
</reference>
<reference evidence="12" key="2">
    <citation type="submission" date="2020-02" db="EMBL/GenBank/DDBJ databases">
        <title>Esox lucius (northern pike) genome, fEsoLuc1, primary haplotype.</title>
        <authorList>
            <person name="Myers G."/>
            <person name="Karagic N."/>
            <person name="Meyer A."/>
            <person name="Pippel M."/>
            <person name="Reichard M."/>
            <person name="Winkler S."/>
            <person name="Tracey A."/>
            <person name="Sims Y."/>
            <person name="Howe K."/>
            <person name="Rhie A."/>
            <person name="Formenti G."/>
            <person name="Durbin R."/>
            <person name="Fedrigo O."/>
            <person name="Jarvis E.D."/>
        </authorList>
    </citation>
    <scope>NUCLEOTIDE SEQUENCE [LARGE SCALE GENOMIC DNA]</scope>
</reference>
<reference evidence="12" key="4">
    <citation type="submission" date="2025-09" db="UniProtKB">
        <authorList>
            <consortium name="Ensembl"/>
        </authorList>
    </citation>
    <scope>IDENTIFICATION</scope>
</reference>
<evidence type="ECO:0000256" key="1">
    <source>
        <dbReference type="ARBA" id="ARBA00004123"/>
    </source>
</evidence>
<evidence type="ECO:0000256" key="6">
    <source>
        <dbReference type="ARBA" id="ARBA00022833"/>
    </source>
</evidence>
<dbReference type="InterPro" id="IPR041643">
    <property type="entry name" value="Znf_ZIC"/>
</dbReference>
<dbReference type="PROSITE" id="PS50157">
    <property type="entry name" value="ZINC_FINGER_C2H2_2"/>
    <property type="match status" value="4"/>
</dbReference>
<dbReference type="GO" id="GO:0005634">
    <property type="term" value="C:nucleus"/>
    <property type="evidence" value="ECO:0007669"/>
    <property type="project" value="UniProtKB-SubCell"/>
</dbReference>
<dbReference type="PROSITE" id="PS00028">
    <property type="entry name" value="ZINC_FINGER_C2H2_1"/>
    <property type="match status" value="3"/>
</dbReference>
<keyword evidence="6" id="KW-0862">Zinc</keyword>
<feature type="domain" description="C2H2-type" evidence="11">
    <location>
        <begin position="358"/>
        <end position="385"/>
    </location>
</feature>
<comment type="subcellular location">
    <subcellularLocation>
        <location evidence="1">Nucleus</location>
    </subcellularLocation>
</comment>
<evidence type="ECO:0000256" key="8">
    <source>
        <dbReference type="ARBA" id="ARBA00023242"/>
    </source>
</evidence>
<dbReference type="InterPro" id="IPR056436">
    <property type="entry name" value="Znf-C2H2_ZIC1-5/GLI1-3-like"/>
</dbReference>
<dbReference type="FunFam" id="3.30.160.60:FF:001004">
    <property type="entry name" value="Zinc finger protein 426"/>
    <property type="match status" value="1"/>
</dbReference>
<dbReference type="InterPro" id="IPR013087">
    <property type="entry name" value="Znf_C2H2_type"/>
</dbReference>
<keyword evidence="7" id="KW-0238">DNA-binding</keyword>
<dbReference type="Gene3D" id="3.30.160.60">
    <property type="entry name" value="Classic Zinc Finger"/>
    <property type="match status" value="4"/>
</dbReference>
<evidence type="ECO:0000256" key="2">
    <source>
        <dbReference type="ARBA" id="ARBA00010831"/>
    </source>
</evidence>
<name>A0A3P8ZJZ7_ESOLU</name>
<dbReference type="PANTHER" id="PTHR45718">
    <property type="entry name" value="TRANSCRIPTIONAL ACTIVATOR CUBITUS INTERRUPTUS"/>
    <property type="match status" value="1"/>
</dbReference>
<reference evidence="12" key="3">
    <citation type="submission" date="2025-08" db="UniProtKB">
        <authorList>
            <consortium name="Ensembl"/>
        </authorList>
    </citation>
    <scope>IDENTIFICATION</scope>
</reference>
<evidence type="ECO:0000313" key="13">
    <source>
        <dbReference type="Proteomes" id="UP000265140"/>
    </source>
</evidence>
<evidence type="ECO:0000259" key="11">
    <source>
        <dbReference type="PROSITE" id="PS50157"/>
    </source>
</evidence>
<feature type="region of interest" description="Disordered" evidence="10">
    <location>
        <begin position="392"/>
        <end position="435"/>
    </location>
</feature>
<keyword evidence="8" id="KW-0539">Nucleus</keyword>
<protein>
    <recommendedName>
        <fullName evidence="11">C2H2-type domain-containing protein</fullName>
    </recommendedName>
</protein>
<dbReference type="SUPFAM" id="SSF57667">
    <property type="entry name" value="beta-beta-alpha zinc fingers"/>
    <property type="match status" value="2"/>
</dbReference>
<organism evidence="12 13">
    <name type="scientific">Esox lucius</name>
    <name type="common">Northern pike</name>
    <dbReference type="NCBI Taxonomy" id="8010"/>
    <lineage>
        <taxon>Eukaryota</taxon>
        <taxon>Metazoa</taxon>
        <taxon>Chordata</taxon>
        <taxon>Craniata</taxon>
        <taxon>Vertebrata</taxon>
        <taxon>Euteleostomi</taxon>
        <taxon>Actinopterygii</taxon>
        <taxon>Neopterygii</taxon>
        <taxon>Teleostei</taxon>
        <taxon>Protacanthopterygii</taxon>
        <taxon>Esociformes</taxon>
        <taxon>Esocidae</taxon>
        <taxon>Esox</taxon>
    </lineage>
</organism>
<dbReference type="GO" id="GO:0000981">
    <property type="term" value="F:DNA-binding transcription factor activity, RNA polymerase II-specific"/>
    <property type="evidence" value="ECO:0007669"/>
    <property type="project" value="TreeGrafter"/>
</dbReference>
<dbReference type="InterPro" id="IPR036236">
    <property type="entry name" value="Znf_C2H2_sf"/>
</dbReference>
<dbReference type="Bgee" id="ENSELUG00000005494">
    <property type="expression patterns" value="Expressed in camera-type eye and 2 other cell types or tissues"/>
</dbReference>
<evidence type="ECO:0000256" key="4">
    <source>
        <dbReference type="ARBA" id="ARBA00022737"/>
    </source>
</evidence>
<dbReference type="SMART" id="SM00355">
    <property type="entry name" value="ZnF_C2H2"/>
    <property type="match status" value="5"/>
</dbReference>
<keyword evidence="13" id="KW-1185">Reference proteome</keyword>
<dbReference type="Pfam" id="PF18366">
    <property type="entry name" value="zf_ZIC"/>
    <property type="match status" value="1"/>
</dbReference>
<feature type="compositionally biased region" description="Polar residues" evidence="10">
    <location>
        <begin position="419"/>
        <end position="428"/>
    </location>
</feature>
<dbReference type="OMA" id="DCPREGQ"/>